<name>A0A1G4KNG3_9SACH</name>
<dbReference type="PANTHER" id="PTHR28027">
    <property type="entry name" value="TRANSCRIPTIONAL REGULATOR MIT1"/>
    <property type="match status" value="1"/>
</dbReference>
<evidence type="ECO:0000313" key="2">
    <source>
        <dbReference type="Proteomes" id="UP000189911"/>
    </source>
</evidence>
<evidence type="ECO:0000313" key="1">
    <source>
        <dbReference type="EMBL" id="SCV05970.1"/>
    </source>
</evidence>
<dbReference type="Pfam" id="PF09729">
    <property type="entry name" value="Gti1_Pac2"/>
    <property type="match status" value="1"/>
</dbReference>
<keyword evidence="2" id="KW-1185">Reference proteome</keyword>
<dbReference type="OrthoDB" id="5572844at2759"/>
<reference evidence="2" key="1">
    <citation type="submission" date="2016-03" db="EMBL/GenBank/DDBJ databases">
        <authorList>
            <person name="Devillers Hugo."/>
        </authorList>
    </citation>
    <scope>NUCLEOTIDE SEQUENCE [LARGE SCALE GENOMIC DNA]</scope>
</reference>
<accession>A0A1G4KNG3</accession>
<sequence length="401" mass="44222">MHHALVKIFPTFHGYVDSTTDVLLILQAVLDGELTAVSRRPYEIERSQLIASGNVFVFIEEISGIRRWTDGMSWSPSRILGKFLVYREQEKHKSSQSSAALMNPRPVSPSSAAACPLRTGGLIKKSMSLHLYDALHQQRQTVHLISYYTKYDCDSGKLKSPSSDPFFGSIRPCPQLIDALDSTTVGGGSRNNNVSHNLNGITGLCKREEDASQMLPPASPFSYSQPCLPKLLQHSASWPVHFHTDRADSNSLANSQGTSRFQFSTEGTPLSYYHSYDNIPPLASHKSGANSVFGPMERPPPPAMKAGGPIYLPPPVQSIYLSISPAAPYEDHVMPHAFLNYQHCQEQQPRMQLCDGAQSPNPYQKHSFLPLQAKPASCLGVELPPVAHITGQLRMDQYPIG</sequence>
<dbReference type="PANTHER" id="PTHR28027:SF2">
    <property type="entry name" value="TRANSCRIPTIONAL REGULATOR MIT1"/>
    <property type="match status" value="1"/>
</dbReference>
<gene>
    <name evidence="1" type="ORF">LANO_0H19196G</name>
</gene>
<dbReference type="AlphaFoldDB" id="A0A1G4KNG3"/>
<protein>
    <submittedName>
        <fullName evidence="1">LANO_0H19196g1_1</fullName>
    </submittedName>
</protein>
<organism evidence="1 2">
    <name type="scientific">Lachancea nothofagi CBS 11611</name>
    <dbReference type="NCBI Taxonomy" id="1266666"/>
    <lineage>
        <taxon>Eukaryota</taxon>
        <taxon>Fungi</taxon>
        <taxon>Dikarya</taxon>
        <taxon>Ascomycota</taxon>
        <taxon>Saccharomycotina</taxon>
        <taxon>Saccharomycetes</taxon>
        <taxon>Saccharomycetales</taxon>
        <taxon>Saccharomycetaceae</taxon>
        <taxon>Lachancea</taxon>
    </lineage>
</organism>
<dbReference type="GO" id="GO:0003677">
    <property type="term" value="F:DNA binding"/>
    <property type="evidence" value="ECO:0007669"/>
    <property type="project" value="TreeGrafter"/>
</dbReference>
<dbReference type="InterPro" id="IPR018608">
    <property type="entry name" value="Gti1/Pac2"/>
</dbReference>
<dbReference type="Proteomes" id="UP000189911">
    <property type="component" value="Chromosome H"/>
</dbReference>
<dbReference type="EMBL" id="LT598447">
    <property type="protein sequence ID" value="SCV05970.1"/>
    <property type="molecule type" value="Genomic_DNA"/>
</dbReference>
<proteinExistence type="predicted"/>